<accession>A0ABS7ASZ0</accession>
<comment type="caution">
    <text evidence="2">The sequence shown here is derived from an EMBL/GenBank/DDBJ whole genome shotgun (WGS) entry which is preliminary data.</text>
</comment>
<feature type="domain" description="Putative Se/S carrier protein-like" evidence="1">
    <location>
        <begin position="3"/>
        <end position="68"/>
    </location>
</feature>
<evidence type="ECO:0000313" key="2">
    <source>
        <dbReference type="EMBL" id="MBW6411783.1"/>
    </source>
</evidence>
<evidence type="ECO:0000259" key="1">
    <source>
        <dbReference type="Pfam" id="PF11823"/>
    </source>
</evidence>
<dbReference type="InterPro" id="IPR021778">
    <property type="entry name" value="Se/S_carrier-like"/>
</dbReference>
<name>A0ABS7ASZ0_9CLOT</name>
<reference evidence="2 3" key="1">
    <citation type="submission" date="2021-07" db="EMBL/GenBank/DDBJ databases">
        <title>Clostridium weizhouense sp. nov., an anaerobic bacterium isolated from activated sludge of Petroleum wastewater.</title>
        <authorList>
            <person name="Li Q."/>
        </authorList>
    </citation>
    <scope>NUCLEOTIDE SEQUENCE [LARGE SCALE GENOMIC DNA]</scope>
    <source>
        <strain evidence="2 3">YB-6</strain>
    </source>
</reference>
<gene>
    <name evidence="2" type="ORF">KYD98_17005</name>
</gene>
<dbReference type="Pfam" id="PF11823">
    <property type="entry name" value="Se_S_carrier"/>
    <property type="match status" value="1"/>
</dbReference>
<sequence length="78" mass="9176">MSYYIIVFKNTYDAMAAEKILEKSNYKFRIMPTPTSITKSCGICVRIDNKTDVDKIIKEETFEYKEIYLKDQNGYSLI</sequence>
<protein>
    <submittedName>
        <fullName evidence="2">DUF3343 domain-containing protein</fullName>
    </submittedName>
</protein>
<evidence type="ECO:0000313" key="3">
    <source>
        <dbReference type="Proteomes" id="UP001519921"/>
    </source>
</evidence>
<proteinExistence type="predicted"/>
<organism evidence="2 3">
    <name type="scientific">Clostridium weizhouense</name>
    <dbReference type="NCBI Taxonomy" id="2859781"/>
    <lineage>
        <taxon>Bacteria</taxon>
        <taxon>Bacillati</taxon>
        <taxon>Bacillota</taxon>
        <taxon>Clostridia</taxon>
        <taxon>Eubacteriales</taxon>
        <taxon>Clostridiaceae</taxon>
        <taxon>Clostridium</taxon>
    </lineage>
</organism>
<dbReference type="Proteomes" id="UP001519921">
    <property type="component" value="Unassembled WGS sequence"/>
</dbReference>
<dbReference type="RefSeq" id="WP_219781248.1">
    <property type="nucleotide sequence ID" value="NZ_JAHXPT010000019.1"/>
</dbReference>
<dbReference type="EMBL" id="JAHXPT010000019">
    <property type="protein sequence ID" value="MBW6411783.1"/>
    <property type="molecule type" value="Genomic_DNA"/>
</dbReference>
<keyword evidence="3" id="KW-1185">Reference proteome</keyword>